<evidence type="ECO:0000313" key="5">
    <source>
        <dbReference type="EMBL" id="VYS90744.1"/>
    </source>
</evidence>
<dbReference type="InterPro" id="IPR011008">
    <property type="entry name" value="Dimeric_a/b-barrel"/>
</dbReference>
<dbReference type="Gene3D" id="1.10.10.10">
    <property type="entry name" value="Winged helix-like DNA-binding domain superfamily/Winged helix DNA-binding domain"/>
    <property type="match status" value="1"/>
</dbReference>
<dbReference type="PROSITE" id="PS50956">
    <property type="entry name" value="HTH_ASNC_2"/>
    <property type="match status" value="1"/>
</dbReference>
<evidence type="ECO:0000256" key="1">
    <source>
        <dbReference type="ARBA" id="ARBA00023015"/>
    </source>
</evidence>
<sequence>MDRIDIRILNCLKKNSRENASVIGEKVNMSVSAVIERIRKLENAGIIRQYTVVLDPKQIGKDLSALISVGIEHPQYNDGFTEFVKSYPEIVECHYVTGDFDFIVKVLTDSTGSLERILNEIKSVPGVSVTKTLVILSTVKNDFSAGLEEN</sequence>
<dbReference type="InterPro" id="IPR036388">
    <property type="entry name" value="WH-like_DNA-bd_sf"/>
</dbReference>
<accession>A0A6N2SCQ0</accession>
<dbReference type="InterPro" id="IPR011991">
    <property type="entry name" value="ArsR-like_HTH"/>
</dbReference>
<evidence type="ECO:0000256" key="3">
    <source>
        <dbReference type="ARBA" id="ARBA00023163"/>
    </source>
</evidence>
<protein>
    <submittedName>
        <fullName evidence="5">Leucine-responsive regulatory protein</fullName>
    </submittedName>
</protein>
<dbReference type="PANTHER" id="PTHR30154">
    <property type="entry name" value="LEUCINE-RESPONSIVE REGULATORY PROTEIN"/>
    <property type="match status" value="1"/>
</dbReference>
<dbReference type="GO" id="GO:0005829">
    <property type="term" value="C:cytosol"/>
    <property type="evidence" value="ECO:0007669"/>
    <property type="project" value="TreeGrafter"/>
</dbReference>
<dbReference type="CDD" id="cd00090">
    <property type="entry name" value="HTH_ARSR"/>
    <property type="match status" value="1"/>
</dbReference>
<gene>
    <name evidence="5" type="primary">lrp</name>
    <name evidence="5" type="ORF">AULFYP135_00861</name>
</gene>
<name>A0A6N2SCQ0_9FIRM</name>
<evidence type="ECO:0000256" key="2">
    <source>
        <dbReference type="ARBA" id="ARBA00023125"/>
    </source>
</evidence>
<evidence type="ECO:0000259" key="4">
    <source>
        <dbReference type="PROSITE" id="PS50956"/>
    </source>
</evidence>
<dbReference type="InterPro" id="IPR036390">
    <property type="entry name" value="WH_DNA-bd_sf"/>
</dbReference>
<dbReference type="GO" id="GO:0043565">
    <property type="term" value="F:sequence-specific DNA binding"/>
    <property type="evidence" value="ECO:0007669"/>
    <property type="project" value="InterPro"/>
</dbReference>
<keyword evidence="1" id="KW-0805">Transcription regulation</keyword>
<dbReference type="EMBL" id="CACRSL010000003">
    <property type="protein sequence ID" value="VYS90744.1"/>
    <property type="molecule type" value="Genomic_DNA"/>
</dbReference>
<dbReference type="SMART" id="SM00344">
    <property type="entry name" value="HTH_ASNC"/>
    <property type="match status" value="1"/>
</dbReference>
<dbReference type="SUPFAM" id="SSF54909">
    <property type="entry name" value="Dimeric alpha+beta barrel"/>
    <property type="match status" value="1"/>
</dbReference>
<dbReference type="Pfam" id="PF13412">
    <property type="entry name" value="HTH_24"/>
    <property type="match status" value="1"/>
</dbReference>
<organism evidence="5">
    <name type="scientific">uncultured Anaerotruncus sp</name>
    <dbReference type="NCBI Taxonomy" id="905011"/>
    <lineage>
        <taxon>Bacteria</taxon>
        <taxon>Bacillati</taxon>
        <taxon>Bacillota</taxon>
        <taxon>Clostridia</taxon>
        <taxon>Eubacteriales</taxon>
        <taxon>Oscillospiraceae</taxon>
        <taxon>Anaerotruncus</taxon>
        <taxon>environmental samples</taxon>
    </lineage>
</organism>
<keyword evidence="2" id="KW-0238">DNA-binding</keyword>
<dbReference type="PRINTS" id="PR00033">
    <property type="entry name" value="HTHASNC"/>
</dbReference>
<dbReference type="InterPro" id="IPR019887">
    <property type="entry name" value="Tscrpt_reg_AsnC/Lrp_C"/>
</dbReference>
<dbReference type="PANTHER" id="PTHR30154:SF34">
    <property type="entry name" value="TRANSCRIPTIONAL REGULATOR AZLB"/>
    <property type="match status" value="1"/>
</dbReference>
<dbReference type="SUPFAM" id="SSF46785">
    <property type="entry name" value="Winged helix' DNA-binding domain"/>
    <property type="match status" value="1"/>
</dbReference>
<dbReference type="Gene3D" id="3.30.70.920">
    <property type="match status" value="1"/>
</dbReference>
<dbReference type="AlphaFoldDB" id="A0A6N2SCQ0"/>
<reference evidence="5" key="1">
    <citation type="submission" date="2019-11" db="EMBL/GenBank/DDBJ databases">
        <authorList>
            <person name="Feng L."/>
        </authorList>
    </citation>
    <scope>NUCLEOTIDE SEQUENCE</scope>
    <source>
        <strain evidence="5">AundefinedLFYP135</strain>
    </source>
</reference>
<proteinExistence type="predicted"/>
<feature type="domain" description="HTH asnC-type" evidence="4">
    <location>
        <begin position="1"/>
        <end position="62"/>
    </location>
</feature>
<dbReference type="GO" id="GO:0043200">
    <property type="term" value="P:response to amino acid"/>
    <property type="evidence" value="ECO:0007669"/>
    <property type="project" value="TreeGrafter"/>
</dbReference>
<keyword evidence="3" id="KW-0804">Transcription</keyword>
<dbReference type="Pfam" id="PF01037">
    <property type="entry name" value="AsnC_trans_reg"/>
    <property type="match status" value="1"/>
</dbReference>
<dbReference type="InterPro" id="IPR019888">
    <property type="entry name" value="Tscrpt_reg_AsnC-like"/>
</dbReference>
<dbReference type="InterPro" id="IPR000485">
    <property type="entry name" value="AsnC-type_HTH_dom"/>
</dbReference>